<sequence length="1183" mass="131925">MARAAWGLLWLLLGSAGAQYEKYSFRGFPPEDLMPLAAAYGHALEQYEGESWRESARYLEAALRLHRLLRDSEAFCHANCSGPAPPAAAPPGPAPLGPDGGEEWARELRLFGHVLERAACLRRCKRSLPAFQVPYPPRQLLRDFQSRLPYQYLHYAQFKANRLEKAVAAAYTFLQRNPKHELTAKYLSYYRGLLDAADEPLTDLEAQPYEAVFLRAVKLYNSGDFRGSTEDMERALAEYLAVFARCLAGCEGAHEQVDFKDFYPAIADLFAESLQCKVDCEANLTPNVGGYFVEKFVATMYHYLQFAYYKLNDVRQAARSAASYMLFDPEDNVMQQNLVYYRFHRARWGLEEEDFQPREEARLYHNQTAELRELLDFAHMYLQSDDEMELEETEPPMEPEKPPSDAEFEGEGDYEESIYADWWQEPDAKGDEAEAAATMEVMNLIEQPIKVTEWQQTYTYDSGIHSGANTCVPSVSSKGLMEEDEACGRQYTLKKTTTYTQSVPSGQGDLEYQMSTTARAKRVREAMCPGVTGEDSSLLLATQVEGQTTNLQRLAEPSQLLKSAIVHLINYQDDAELATRALPELTKLLNDEDPVVVTKAAMIVNQLSKKEASRRALMGSPQLVAAVVRTMQNTSDLDTARCTTSILHNLSHHREGLLAIFKSGGIPALVRMLSSPVESVLFYAITTLHNLLLYQEGAKMAVRLADGLQKMVPLLNKNNPKFLAITTDCLQLLAYGNQESKLIILANGGPQALVQIMRNYSYEKLLWTTSRVLKVLSVCPSNKPAIVEAGGMQALGKHLTSNSPRLVQNCLWTLRNLSDVATKQEGLESVLKILVNQLSVDDVNVLTCATGTLSNLTCNNSKNKTLVTQNSGVEALIHAILRAGDKDDIAEPAVCALRHLTSRHPEAEMAQNSVRLNYGIPAIVKLLNQPNQWPLVKATIGLIRNLALCPANHAPLQEAAVIPRLVQLLVKAHQDAQRHVAAGTQQPYTDGVRMEEIVEGCTGALHILARDPMNRMEIFRLNTIPLFVQLLYSSVENIQRVAAGVLCELAQDKEAADAIDAEGASAPLMELLHSRNEGTATYAAAVLFRISEDKNPDYRKRVSVELTNSLFKHDPAAWEAAQSMIPMNEPYADDMDATYRPMYSSDVPMDPLEMHMDMDGDYPIDTYSDGLRPPYPTADHMLA</sequence>
<gene>
    <name evidence="1" type="ORF">MJG53_015342</name>
</gene>
<evidence type="ECO:0000313" key="2">
    <source>
        <dbReference type="Proteomes" id="UP001057279"/>
    </source>
</evidence>
<organism evidence="1 2">
    <name type="scientific">Ovis ammon polii x Ovis aries</name>
    <dbReference type="NCBI Taxonomy" id="2918886"/>
    <lineage>
        <taxon>Eukaryota</taxon>
        <taxon>Metazoa</taxon>
        <taxon>Chordata</taxon>
        <taxon>Craniata</taxon>
        <taxon>Vertebrata</taxon>
        <taxon>Euteleostomi</taxon>
        <taxon>Mammalia</taxon>
        <taxon>Eutheria</taxon>
        <taxon>Laurasiatheria</taxon>
        <taxon>Artiodactyla</taxon>
        <taxon>Ruminantia</taxon>
        <taxon>Pecora</taxon>
        <taxon>Bovidae</taxon>
        <taxon>Caprinae</taxon>
        <taxon>Ovis</taxon>
    </lineage>
</organism>
<reference evidence="1" key="1">
    <citation type="submission" date="2022-03" db="EMBL/GenBank/DDBJ databases">
        <title>Genomic analyses of argali, domestic sheep and their hybrids provide insights into chromosomal evolution, heterosis and genetic basis of agronomic traits.</title>
        <authorList>
            <person name="Li M."/>
        </authorList>
    </citation>
    <scope>NUCLEOTIDE SEQUENCE</scope>
    <source>
        <strain evidence="1">F1 hybrid</strain>
    </source>
</reference>
<dbReference type="EMBL" id="CM043043">
    <property type="protein sequence ID" value="KAI4566665.1"/>
    <property type="molecule type" value="Genomic_DNA"/>
</dbReference>
<comment type="caution">
    <text evidence="1">The sequence shown here is derived from an EMBL/GenBank/DDBJ whole genome shotgun (WGS) entry which is preliminary data.</text>
</comment>
<dbReference type="Proteomes" id="UP001057279">
    <property type="component" value="Linkage Group LG18"/>
</dbReference>
<accession>A0ACB9UFH0</accession>
<name>A0ACB9UFH0_9CETA</name>
<protein>
    <submittedName>
        <fullName evidence="1">Uncharacterized protein</fullName>
    </submittedName>
</protein>
<evidence type="ECO:0000313" key="1">
    <source>
        <dbReference type="EMBL" id="KAI4566665.1"/>
    </source>
</evidence>
<proteinExistence type="predicted"/>
<keyword evidence="2" id="KW-1185">Reference proteome</keyword>